<feature type="signal peptide" evidence="6">
    <location>
        <begin position="1"/>
        <end position="25"/>
    </location>
</feature>
<dbReference type="AlphaFoldDB" id="A0A5J5GMC2"/>
<dbReference type="GO" id="GO:0007165">
    <property type="term" value="P:signal transduction"/>
    <property type="evidence" value="ECO:0007669"/>
    <property type="project" value="TreeGrafter"/>
</dbReference>
<dbReference type="PANTHER" id="PTHR32060:SF30">
    <property type="entry name" value="CARBOXY-TERMINAL PROCESSING PROTEASE CTPA"/>
    <property type="match status" value="1"/>
</dbReference>
<dbReference type="InterPro" id="IPR001478">
    <property type="entry name" value="PDZ"/>
</dbReference>
<feature type="chain" id="PRO_5023814810" evidence="6">
    <location>
        <begin position="26"/>
        <end position="486"/>
    </location>
</feature>
<accession>A0A5J5GMC2</accession>
<dbReference type="Proteomes" id="UP000367750">
    <property type="component" value="Unassembled WGS sequence"/>
</dbReference>
<comment type="caution">
    <text evidence="8">The sequence shown here is derived from an EMBL/GenBank/DDBJ whole genome shotgun (WGS) entry which is preliminary data.</text>
</comment>
<feature type="domain" description="PDZ" evidence="7">
    <location>
        <begin position="93"/>
        <end position="183"/>
    </location>
</feature>
<dbReference type="InterPro" id="IPR004447">
    <property type="entry name" value="Peptidase_S41A"/>
</dbReference>
<dbReference type="Gene3D" id="3.30.750.44">
    <property type="match status" value="1"/>
</dbReference>
<comment type="similarity">
    <text evidence="1 5">Belongs to the peptidase S41A family.</text>
</comment>
<dbReference type="RefSeq" id="WP_150456273.1">
    <property type="nucleotide sequence ID" value="NZ_VYKK01000001.1"/>
</dbReference>
<evidence type="ECO:0000313" key="9">
    <source>
        <dbReference type="Proteomes" id="UP000367750"/>
    </source>
</evidence>
<dbReference type="SUPFAM" id="SSF52096">
    <property type="entry name" value="ClpP/crotonase"/>
    <property type="match status" value="1"/>
</dbReference>
<dbReference type="GO" id="GO:0030288">
    <property type="term" value="C:outer membrane-bounded periplasmic space"/>
    <property type="evidence" value="ECO:0007669"/>
    <property type="project" value="TreeGrafter"/>
</dbReference>
<evidence type="ECO:0000256" key="3">
    <source>
        <dbReference type="ARBA" id="ARBA00022801"/>
    </source>
</evidence>
<evidence type="ECO:0000313" key="8">
    <source>
        <dbReference type="EMBL" id="KAA9008642.1"/>
    </source>
</evidence>
<gene>
    <name evidence="8" type="ORF">F4V43_00480</name>
</gene>
<keyword evidence="6" id="KW-0732">Signal</keyword>
<dbReference type="GO" id="GO:0006508">
    <property type="term" value="P:proteolysis"/>
    <property type="evidence" value="ECO:0007669"/>
    <property type="project" value="UniProtKB-KW"/>
</dbReference>
<evidence type="ECO:0000256" key="1">
    <source>
        <dbReference type="ARBA" id="ARBA00009179"/>
    </source>
</evidence>
<keyword evidence="4 5" id="KW-0720">Serine protease</keyword>
<name>A0A5J5GMC2_9BACL</name>
<evidence type="ECO:0000256" key="2">
    <source>
        <dbReference type="ARBA" id="ARBA00022670"/>
    </source>
</evidence>
<dbReference type="InterPro" id="IPR055210">
    <property type="entry name" value="CtpA/B_N"/>
</dbReference>
<dbReference type="InterPro" id="IPR036034">
    <property type="entry name" value="PDZ_sf"/>
</dbReference>
<evidence type="ECO:0000259" key="7">
    <source>
        <dbReference type="PROSITE" id="PS50106"/>
    </source>
</evidence>
<dbReference type="Pfam" id="PF17820">
    <property type="entry name" value="PDZ_6"/>
    <property type="match status" value="1"/>
</dbReference>
<dbReference type="SMART" id="SM00228">
    <property type="entry name" value="PDZ"/>
    <property type="match status" value="1"/>
</dbReference>
<dbReference type="Pfam" id="PF03572">
    <property type="entry name" value="Peptidase_S41"/>
    <property type="match status" value="1"/>
</dbReference>
<evidence type="ECO:0000256" key="5">
    <source>
        <dbReference type="RuleBase" id="RU004404"/>
    </source>
</evidence>
<dbReference type="PROSITE" id="PS50106">
    <property type="entry name" value="PDZ"/>
    <property type="match status" value="1"/>
</dbReference>
<dbReference type="GO" id="GO:0004175">
    <property type="term" value="F:endopeptidase activity"/>
    <property type="evidence" value="ECO:0007669"/>
    <property type="project" value="TreeGrafter"/>
</dbReference>
<dbReference type="Gene3D" id="2.30.42.10">
    <property type="match status" value="1"/>
</dbReference>
<keyword evidence="9" id="KW-1185">Reference proteome</keyword>
<dbReference type="SUPFAM" id="SSF50156">
    <property type="entry name" value="PDZ domain-like"/>
    <property type="match status" value="1"/>
</dbReference>
<evidence type="ECO:0000256" key="6">
    <source>
        <dbReference type="SAM" id="SignalP"/>
    </source>
</evidence>
<evidence type="ECO:0000256" key="4">
    <source>
        <dbReference type="ARBA" id="ARBA00022825"/>
    </source>
</evidence>
<dbReference type="CDD" id="cd07560">
    <property type="entry name" value="Peptidase_S41_CPP"/>
    <property type="match status" value="1"/>
</dbReference>
<dbReference type="InterPro" id="IPR029045">
    <property type="entry name" value="ClpP/crotonase-like_dom_sf"/>
</dbReference>
<keyword evidence="3 5" id="KW-0378">Hydrolase</keyword>
<dbReference type="OrthoDB" id="9812068at2"/>
<dbReference type="NCBIfam" id="TIGR00225">
    <property type="entry name" value="prc"/>
    <property type="match status" value="1"/>
</dbReference>
<dbReference type="Pfam" id="PF22694">
    <property type="entry name" value="CtpB_N-like"/>
    <property type="match status" value="1"/>
</dbReference>
<dbReference type="GO" id="GO:0008236">
    <property type="term" value="F:serine-type peptidase activity"/>
    <property type="evidence" value="ECO:0007669"/>
    <property type="project" value="UniProtKB-KW"/>
</dbReference>
<keyword evidence="2 5" id="KW-0645">Protease</keyword>
<dbReference type="Gene3D" id="3.90.226.10">
    <property type="entry name" value="2-enoyl-CoA Hydratase, Chain A, domain 1"/>
    <property type="match status" value="1"/>
</dbReference>
<proteinExistence type="inferred from homology"/>
<protein>
    <submittedName>
        <fullName evidence="8">PDZ domain-containing protein</fullName>
    </submittedName>
</protein>
<sequence>MKKLTSALFGGILSFSLALAPAALAADAAAPSSSAAAAAKASSDTDIINEVMEYIETYNLTAVDRQSLIRAAIDGMVDSLDDPYSQYFDKEETADLEHQLALEYVGIGVTLSATSSDIYVESILPGSPADTAGLKRGDVLLKINGIPVAQAEGDALSGTSGTKLTLLVKRGSAQKSVVIARKEINYPSVTSSMLASKTAYISLNGFTQNSDEEFAAALKAMRQAGMKSMVLDLRDNPGGYMDSAYNIVKQFMDKGLMMYTADNSGTLTPVTITDGSKIGVPVVILTNGYTASASEALTGALHDNHLATVVGSRTYGKARIQSLFDLTDGGELKLTTERYLTPNKVDFNHEGLMPDFNVTNKTAQLVTALQLAGMKTIELKGDRRVLDVNGKAFAGNVGLIKQNNAVYASAAVLSSLAESDLSWDAKNRKVVVTNGAGKAYGFSVTAKQAMIADNETFIRVDAFHQAFPSVSWKYDAAAQKLTLSTK</sequence>
<dbReference type="SMART" id="SM00245">
    <property type="entry name" value="TSPc"/>
    <property type="match status" value="1"/>
</dbReference>
<dbReference type="PANTHER" id="PTHR32060">
    <property type="entry name" value="TAIL-SPECIFIC PROTEASE"/>
    <property type="match status" value="1"/>
</dbReference>
<organism evidence="8 9">
    <name type="scientific">Paenibacillus spiritus</name>
    <dbReference type="NCBI Taxonomy" id="2496557"/>
    <lineage>
        <taxon>Bacteria</taxon>
        <taxon>Bacillati</taxon>
        <taxon>Bacillota</taxon>
        <taxon>Bacilli</taxon>
        <taxon>Bacillales</taxon>
        <taxon>Paenibacillaceae</taxon>
        <taxon>Paenibacillus</taxon>
    </lineage>
</organism>
<dbReference type="EMBL" id="VYKK01000001">
    <property type="protein sequence ID" value="KAA9008642.1"/>
    <property type="molecule type" value="Genomic_DNA"/>
</dbReference>
<dbReference type="InterPro" id="IPR005151">
    <property type="entry name" value="Tail-specific_protease"/>
</dbReference>
<dbReference type="InterPro" id="IPR041489">
    <property type="entry name" value="PDZ_6"/>
</dbReference>
<reference evidence="8 9" key="1">
    <citation type="submission" date="2019-09" db="EMBL/GenBank/DDBJ databases">
        <title>Bacillus ochoae sp. nov., Paenibacillus whitsoniae sp. nov., Paenibacillus spiritus sp. nov. Isolated from the Mars Exploration Rover during spacecraft assembly.</title>
        <authorList>
            <person name="Seuylemezian A."/>
            <person name="Vaishampayan P."/>
        </authorList>
    </citation>
    <scope>NUCLEOTIDE SEQUENCE [LARGE SCALE GENOMIC DNA]</scope>
    <source>
        <strain evidence="8 9">MER_111</strain>
    </source>
</reference>
<dbReference type="CDD" id="cd06782">
    <property type="entry name" value="cpPDZ_CPP-like"/>
    <property type="match status" value="1"/>
</dbReference>